<organism evidence="1 2">
    <name type="scientific">Chitinophaga filiformis</name>
    <name type="common">Myxococcus filiformis</name>
    <name type="synonym">Flexibacter filiformis</name>
    <dbReference type="NCBI Taxonomy" id="104663"/>
    <lineage>
        <taxon>Bacteria</taxon>
        <taxon>Pseudomonadati</taxon>
        <taxon>Bacteroidota</taxon>
        <taxon>Chitinophagia</taxon>
        <taxon>Chitinophagales</taxon>
        <taxon>Chitinophagaceae</taxon>
        <taxon>Chitinophaga</taxon>
    </lineage>
</organism>
<dbReference type="EMBL" id="FNBN01000011">
    <property type="protein sequence ID" value="SDH33584.1"/>
    <property type="molecule type" value="Genomic_DNA"/>
</dbReference>
<protein>
    <submittedName>
        <fullName evidence="1">Uncharacterized protein</fullName>
    </submittedName>
</protein>
<proteinExistence type="predicted"/>
<dbReference type="Proteomes" id="UP000199045">
    <property type="component" value="Unassembled WGS sequence"/>
</dbReference>
<evidence type="ECO:0000313" key="2">
    <source>
        <dbReference type="Proteomes" id="UP000199045"/>
    </source>
</evidence>
<dbReference type="STRING" id="104663.SAMN04488121_11173"/>
<gene>
    <name evidence="1" type="ORF">SAMN04488121_11173</name>
</gene>
<name>A0A1G8BKL7_CHIFI</name>
<sequence length="33" mass="3704">MAGIKTFSLARHTRQRYNEVVKTGVLGFIPKGK</sequence>
<accession>A0A1G8BKL7</accession>
<dbReference type="AlphaFoldDB" id="A0A1G8BKL7"/>
<reference evidence="2" key="1">
    <citation type="submission" date="2016-10" db="EMBL/GenBank/DDBJ databases">
        <authorList>
            <person name="Varghese N."/>
            <person name="Submissions S."/>
        </authorList>
    </citation>
    <scope>NUCLEOTIDE SEQUENCE [LARGE SCALE GENOMIC DNA]</scope>
    <source>
        <strain evidence="2">DSM 527</strain>
    </source>
</reference>
<evidence type="ECO:0000313" key="1">
    <source>
        <dbReference type="EMBL" id="SDH33584.1"/>
    </source>
</evidence>